<gene>
    <name evidence="1" type="ORF">H5410_022090</name>
</gene>
<evidence type="ECO:0000313" key="1">
    <source>
        <dbReference type="EMBL" id="KAG5610809.1"/>
    </source>
</evidence>
<reference evidence="1 2" key="1">
    <citation type="submission" date="2020-09" db="EMBL/GenBank/DDBJ databases">
        <title>De no assembly of potato wild relative species, Solanum commersonii.</title>
        <authorList>
            <person name="Cho K."/>
        </authorList>
    </citation>
    <scope>NUCLEOTIDE SEQUENCE [LARGE SCALE GENOMIC DNA]</scope>
    <source>
        <strain evidence="1">LZ3.2</strain>
        <tissue evidence="1">Leaf</tissue>
    </source>
</reference>
<evidence type="ECO:0000313" key="2">
    <source>
        <dbReference type="Proteomes" id="UP000824120"/>
    </source>
</evidence>
<accession>A0A9J5ZD71</accession>
<keyword evidence="2" id="KW-1185">Reference proteome</keyword>
<comment type="caution">
    <text evidence="1">The sequence shown here is derived from an EMBL/GenBank/DDBJ whole genome shotgun (WGS) entry which is preliminary data.</text>
</comment>
<dbReference type="Proteomes" id="UP000824120">
    <property type="component" value="Chromosome 4"/>
</dbReference>
<organism evidence="1 2">
    <name type="scientific">Solanum commersonii</name>
    <name type="common">Commerson's wild potato</name>
    <name type="synonym">Commerson's nightshade</name>
    <dbReference type="NCBI Taxonomy" id="4109"/>
    <lineage>
        <taxon>Eukaryota</taxon>
        <taxon>Viridiplantae</taxon>
        <taxon>Streptophyta</taxon>
        <taxon>Embryophyta</taxon>
        <taxon>Tracheophyta</taxon>
        <taxon>Spermatophyta</taxon>
        <taxon>Magnoliopsida</taxon>
        <taxon>eudicotyledons</taxon>
        <taxon>Gunneridae</taxon>
        <taxon>Pentapetalae</taxon>
        <taxon>asterids</taxon>
        <taxon>lamiids</taxon>
        <taxon>Solanales</taxon>
        <taxon>Solanaceae</taxon>
        <taxon>Solanoideae</taxon>
        <taxon>Solaneae</taxon>
        <taxon>Solanum</taxon>
    </lineage>
</organism>
<dbReference type="AlphaFoldDB" id="A0A9J5ZD71"/>
<name>A0A9J5ZD71_SOLCO</name>
<proteinExistence type="predicted"/>
<dbReference type="EMBL" id="JACXVP010000004">
    <property type="protein sequence ID" value="KAG5610809.1"/>
    <property type="molecule type" value="Genomic_DNA"/>
</dbReference>
<sequence length="213" mass="24484">MASKDKLHENEAVEIPQKLLEEKKNLMDKRSIILPRVVRIYLTDNDATNSASEEEENFQGEKSKQQKTDLKKFRITGAWSSNSSLLISSGLPEFEFRHGGWTMFVMWVWRRSKELGFVYWLLIGSGSSEMEMRRRGLWWLGSLNSGGGCCLVEDPPISIISSPSSSLLVDHCTAGGRQKFRVRLQQRGWWLYSCSKKNCVLLKYSLINLEMEL</sequence>
<protein>
    <submittedName>
        <fullName evidence="1">Uncharacterized protein</fullName>
    </submittedName>
</protein>